<dbReference type="SUPFAM" id="SSF46785">
    <property type="entry name" value="Winged helix' DNA-binding domain"/>
    <property type="match status" value="1"/>
</dbReference>
<dbReference type="PANTHER" id="PTHR33164">
    <property type="entry name" value="TRANSCRIPTIONAL REGULATOR, MARR FAMILY"/>
    <property type="match status" value="1"/>
</dbReference>
<evidence type="ECO:0000259" key="4">
    <source>
        <dbReference type="PROSITE" id="PS50995"/>
    </source>
</evidence>
<dbReference type="InterPro" id="IPR011991">
    <property type="entry name" value="ArsR-like_HTH"/>
</dbReference>
<sequence length="142" mass="16513">MNNQGLKFFSTIAKVHRSFVRELNKKFADKGMNYLDFLILRAVMEKESTMSELAKRYYVTQATITASVDRLEQKGYVERKRDLIDRRVVTVKITKKGEETFKDLLKDYSSLADEVIKNIKVDDTIEILQKILNKLDILSSKS</sequence>
<keyword evidence="3" id="KW-0804">Transcription</keyword>
<keyword evidence="1" id="KW-0805">Transcription regulation</keyword>
<evidence type="ECO:0000256" key="2">
    <source>
        <dbReference type="ARBA" id="ARBA00023125"/>
    </source>
</evidence>
<dbReference type="GeneID" id="66163348"/>
<evidence type="ECO:0000313" key="6">
    <source>
        <dbReference type="Proteomes" id="UP000825123"/>
    </source>
</evidence>
<dbReference type="Pfam" id="PF22381">
    <property type="entry name" value="Staph_reg_Sar_Rot"/>
    <property type="match status" value="1"/>
</dbReference>
<dbReference type="PROSITE" id="PS50995">
    <property type="entry name" value="HTH_MARR_2"/>
    <property type="match status" value="1"/>
</dbReference>
<dbReference type="EMBL" id="AP024597">
    <property type="protein sequence ID" value="BCU70331.1"/>
    <property type="molecule type" value="Genomic_DNA"/>
</dbReference>
<dbReference type="InterPro" id="IPR039422">
    <property type="entry name" value="MarR/SlyA-like"/>
</dbReference>
<protein>
    <submittedName>
        <fullName evidence="5">MarR family transcriptional regulator</fullName>
    </submittedName>
</protein>
<dbReference type="InterPro" id="IPR000835">
    <property type="entry name" value="HTH_MarR-typ"/>
</dbReference>
<dbReference type="Proteomes" id="UP000825123">
    <property type="component" value="Chromosome"/>
</dbReference>
<accession>A0A8D5U6B5</accession>
<reference evidence="5 6" key="1">
    <citation type="submission" date="2021-04" db="EMBL/GenBank/DDBJ databases">
        <title>Complete genome sequence of Stygiolobus sp. KN-1.</title>
        <authorList>
            <person name="Nakamura K."/>
            <person name="Sakai H."/>
            <person name="Kurosawa N."/>
        </authorList>
    </citation>
    <scope>NUCLEOTIDE SEQUENCE [LARGE SCALE GENOMIC DNA]</scope>
    <source>
        <strain evidence="5 6">KN-1</strain>
    </source>
</reference>
<dbReference type="InterPro" id="IPR036388">
    <property type="entry name" value="WH-like_DNA-bd_sf"/>
</dbReference>
<feature type="domain" description="HTH marR-type" evidence="4">
    <location>
        <begin position="5"/>
        <end position="137"/>
    </location>
</feature>
<keyword evidence="2" id="KW-0238">DNA-binding</keyword>
<dbReference type="RefSeq" id="WP_221286886.1">
    <property type="nucleotide sequence ID" value="NZ_AP024597.1"/>
</dbReference>
<dbReference type="GO" id="GO:0003677">
    <property type="term" value="F:DNA binding"/>
    <property type="evidence" value="ECO:0007669"/>
    <property type="project" value="UniProtKB-KW"/>
</dbReference>
<dbReference type="GO" id="GO:0006950">
    <property type="term" value="P:response to stress"/>
    <property type="evidence" value="ECO:0007669"/>
    <property type="project" value="TreeGrafter"/>
</dbReference>
<evidence type="ECO:0000313" key="5">
    <source>
        <dbReference type="EMBL" id="BCU70331.1"/>
    </source>
</evidence>
<dbReference type="PRINTS" id="PR00598">
    <property type="entry name" value="HTHMARR"/>
</dbReference>
<organism evidence="5 6">
    <name type="scientific">Stygiolobus caldivivus</name>
    <dbReference type="NCBI Taxonomy" id="2824673"/>
    <lineage>
        <taxon>Archaea</taxon>
        <taxon>Thermoproteota</taxon>
        <taxon>Thermoprotei</taxon>
        <taxon>Sulfolobales</taxon>
        <taxon>Sulfolobaceae</taxon>
        <taxon>Stygiolobus</taxon>
    </lineage>
</organism>
<dbReference type="Gene3D" id="1.10.10.10">
    <property type="entry name" value="Winged helix-like DNA-binding domain superfamily/Winged helix DNA-binding domain"/>
    <property type="match status" value="1"/>
</dbReference>
<proteinExistence type="predicted"/>
<dbReference type="PANTHER" id="PTHR33164:SF43">
    <property type="entry name" value="HTH-TYPE TRANSCRIPTIONAL REPRESSOR YETL"/>
    <property type="match status" value="1"/>
</dbReference>
<evidence type="ECO:0000256" key="1">
    <source>
        <dbReference type="ARBA" id="ARBA00023015"/>
    </source>
</evidence>
<dbReference type="CDD" id="cd00090">
    <property type="entry name" value="HTH_ARSR"/>
    <property type="match status" value="1"/>
</dbReference>
<dbReference type="KEGG" id="csty:KN1_16280"/>
<dbReference type="InterPro" id="IPR036390">
    <property type="entry name" value="WH_DNA-bd_sf"/>
</dbReference>
<dbReference type="AlphaFoldDB" id="A0A8D5U6B5"/>
<name>A0A8D5U6B5_9CREN</name>
<dbReference type="GO" id="GO:0003700">
    <property type="term" value="F:DNA-binding transcription factor activity"/>
    <property type="evidence" value="ECO:0007669"/>
    <property type="project" value="InterPro"/>
</dbReference>
<dbReference type="InterPro" id="IPR055166">
    <property type="entry name" value="Transc_reg_Sar_Rot_HTH"/>
</dbReference>
<gene>
    <name evidence="5" type="ORF">KN1_16280</name>
</gene>
<evidence type="ECO:0000256" key="3">
    <source>
        <dbReference type="ARBA" id="ARBA00023163"/>
    </source>
</evidence>
<keyword evidence="6" id="KW-1185">Reference proteome</keyword>
<dbReference type="SMART" id="SM00347">
    <property type="entry name" value="HTH_MARR"/>
    <property type="match status" value="1"/>
</dbReference>